<dbReference type="Pfam" id="PF14255">
    <property type="entry name" value="Zn_ribbon_21"/>
    <property type="match status" value="1"/>
</dbReference>
<dbReference type="RefSeq" id="WP_379909751.1">
    <property type="nucleotide sequence ID" value="NZ_JBHSWE010000001.1"/>
</dbReference>
<comment type="caution">
    <text evidence="1">The sequence shown here is derived from an EMBL/GenBank/DDBJ whole genome shotgun (WGS) entry which is preliminary data.</text>
</comment>
<gene>
    <name evidence="1" type="ORF">ACFQDL_15020</name>
</gene>
<dbReference type="InterPro" id="IPR025990">
    <property type="entry name" value="zinc_ribbon_bacterial"/>
</dbReference>
<organism evidence="1 2">
    <name type="scientific">Marinobacterium aestuariivivens</name>
    <dbReference type="NCBI Taxonomy" id="1698799"/>
    <lineage>
        <taxon>Bacteria</taxon>
        <taxon>Pseudomonadati</taxon>
        <taxon>Pseudomonadota</taxon>
        <taxon>Gammaproteobacteria</taxon>
        <taxon>Oceanospirillales</taxon>
        <taxon>Oceanospirillaceae</taxon>
        <taxon>Marinobacterium</taxon>
    </lineage>
</organism>
<reference evidence="2" key="1">
    <citation type="journal article" date="2019" name="Int. J. Syst. Evol. Microbiol.">
        <title>The Global Catalogue of Microorganisms (GCM) 10K type strain sequencing project: providing services to taxonomists for standard genome sequencing and annotation.</title>
        <authorList>
            <consortium name="The Broad Institute Genomics Platform"/>
            <consortium name="The Broad Institute Genome Sequencing Center for Infectious Disease"/>
            <person name="Wu L."/>
            <person name="Ma J."/>
        </authorList>
    </citation>
    <scope>NUCLEOTIDE SEQUENCE [LARGE SCALE GENOMIC DNA]</scope>
    <source>
        <strain evidence="2">NBRC 111756</strain>
    </source>
</reference>
<keyword evidence="2" id="KW-1185">Reference proteome</keyword>
<name>A0ABW2A171_9GAMM</name>
<evidence type="ECO:0000313" key="1">
    <source>
        <dbReference type="EMBL" id="MFC6671240.1"/>
    </source>
</evidence>
<dbReference type="EMBL" id="JBHSWE010000001">
    <property type="protein sequence ID" value="MFC6671240.1"/>
    <property type="molecule type" value="Genomic_DNA"/>
</dbReference>
<dbReference type="PIRSF" id="PIRSF037225">
    <property type="entry name" value="UCP037225"/>
    <property type="match status" value="1"/>
</dbReference>
<proteinExistence type="predicted"/>
<accession>A0ABW2A171</accession>
<sequence>MNTLEEVDLYCPYCGEHISVLVDCSEAEQQYVEDCQVCCSPMLLSVNVDGSGLPMVDAARENE</sequence>
<dbReference type="Proteomes" id="UP001596422">
    <property type="component" value="Unassembled WGS sequence"/>
</dbReference>
<evidence type="ECO:0000313" key="2">
    <source>
        <dbReference type="Proteomes" id="UP001596422"/>
    </source>
</evidence>
<dbReference type="InterPro" id="IPR017143">
    <property type="entry name" value="UCP037225"/>
</dbReference>
<protein>
    <submittedName>
        <fullName evidence="1">CPXCG motif-containing cysteine-rich protein</fullName>
    </submittedName>
</protein>